<dbReference type="PANTHER" id="PTHR34009:SF2">
    <property type="entry name" value="PROTEIN STAR"/>
    <property type="match status" value="1"/>
</dbReference>
<dbReference type="GO" id="GO:0016197">
    <property type="term" value="P:endosomal transport"/>
    <property type="evidence" value="ECO:0007669"/>
    <property type="project" value="TreeGrafter"/>
</dbReference>
<proteinExistence type="predicted"/>
<reference evidence="2 3" key="1">
    <citation type="submission" date="2023-03" db="EMBL/GenBank/DDBJ databases">
        <title>High-quality genome of Scylla paramamosain provides insights in environmental adaptation.</title>
        <authorList>
            <person name="Zhang L."/>
        </authorList>
    </citation>
    <scope>NUCLEOTIDE SEQUENCE [LARGE SCALE GENOMIC DNA]</scope>
    <source>
        <strain evidence="2">LZ_2023a</strain>
        <tissue evidence="2">Muscle</tissue>
    </source>
</reference>
<dbReference type="Gene3D" id="3.40.50.150">
    <property type="entry name" value="Vaccinia Virus protein VP39"/>
    <property type="match status" value="1"/>
</dbReference>
<comment type="caution">
    <text evidence="2">The sequence shown here is derived from an EMBL/GenBank/DDBJ whole genome shotgun (WGS) entry which is preliminary data.</text>
</comment>
<dbReference type="InterPro" id="IPR006342">
    <property type="entry name" value="FkbM_mtfrase"/>
</dbReference>
<dbReference type="Proteomes" id="UP001487740">
    <property type="component" value="Unassembled WGS sequence"/>
</dbReference>
<sequence length="394" mass="45016">MRRSVIIFEFALRRFLSRLVTWTGKQRGNMNLTPPHYRDAFDLRKTALRAKGPLAADDPLTLAHLRHHYLDAPAHLPYNLRESTDLVYARYKTMYPSWAFINHILQDFYGESPAGFFVEAGALDGEFLSNTLMLERRLGWSGLLVEAEEESYRSLRGKNRRAWSSCACLGARPYPYATVLTTFRNQGQEASWAGRGAARLEENPAEGGEGPGYKTFQKVQCFPPLSFLLAVNASFIHFFSLDVEGAEMDILKTFPFDRVTVDVWVIEHVRPNATPSVSPSSGGFFFFFFFFAFCKLVSWYEDPAFISFMDSKGYYLFDVFCHPIPDYVFVRRESEVFRRLSLPPRLWRRQGVCAQKSMWDLNASYSPLLHRDPRHWPQIEYREGAGGGGGGGGV</sequence>
<dbReference type="EMBL" id="JARAKH010000045">
    <property type="protein sequence ID" value="KAK8378605.1"/>
    <property type="molecule type" value="Genomic_DNA"/>
</dbReference>
<dbReference type="GO" id="GO:0006888">
    <property type="term" value="P:endoplasmic reticulum to Golgi vesicle-mediated transport"/>
    <property type="evidence" value="ECO:0007669"/>
    <property type="project" value="TreeGrafter"/>
</dbReference>
<dbReference type="GO" id="GO:0005886">
    <property type="term" value="C:plasma membrane"/>
    <property type="evidence" value="ECO:0007669"/>
    <property type="project" value="TreeGrafter"/>
</dbReference>
<organism evidence="2 3">
    <name type="scientific">Scylla paramamosain</name>
    <name type="common">Mud crab</name>
    <dbReference type="NCBI Taxonomy" id="85552"/>
    <lineage>
        <taxon>Eukaryota</taxon>
        <taxon>Metazoa</taxon>
        <taxon>Ecdysozoa</taxon>
        <taxon>Arthropoda</taxon>
        <taxon>Crustacea</taxon>
        <taxon>Multicrustacea</taxon>
        <taxon>Malacostraca</taxon>
        <taxon>Eumalacostraca</taxon>
        <taxon>Eucarida</taxon>
        <taxon>Decapoda</taxon>
        <taxon>Pleocyemata</taxon>
        <taxon>Brachyura</taxon>
        <taxon>Eubrachyura</taxon>
        <taxon>Portunoidea</taxon>
        <taxon>Portunidae</taxon>
        <taxon>Portuninae</taxon>
        <taxon>Scylla</taxon>
    </lineage>
</organism>
<dbReference type="AlphaFoldDB" id="A0AAW0STB9"/>
<evidence type="ECO:0000313" key="3">
    <source>
        <dbReference type="Proteomes" id="UP001487740"/>
    </source>
</evidence>
<dbReference type="InterPro" id="IPR053202">
    <property type="entry name" value="EGF_Rcpt_Signaling_Reg"/>
</dbReference>
<evidence type="ECO:0000259" key="1">
    <source>
        <dbReference type="Pfam" id="PF05050"/>
    </source>
</evidence>
<keyword evidence="3" id="KW-1185">Reference proteome</keyword>
<dbReference type="Pfam" id="PF05050">
    <property type="entry name" value="Methyltransf_21"/>
    <property type="match status" value="1"/>
</dbReference>
<feature type="domain" description="Methyltransferase FkbM" evidence="1">
    <location>
        <begin position="120"/>
        <end position="268"/>
    </location>
</feature>
<gene>
    <name evidence="2" type="ORF">O3P69_011235</name>
</gene>
<dbReference type="PANTHER" id="PTHR34009">
    <property type="entry name" value="PROTEIN STAR"/>
    <property type="match status" value="1"/>
</dbReference>
<protein>
    <recommendedName>
        <fullName evidence="1">Methyltransferase FkbM domain-containing protein</fullName>
    </recommendedName>
</protein>
<dbReference type="InterPro" id="IPR029063">
    <property type="entry name" value="SAM-dependent_MTases_sf"/>
</dbReference>
<dbReference type="GO" id="GO:0005794">
    <property type="term" value="C:Golgi apparatus"/>
    <property type="evidence" value="ECO:0007669"/>
    <property type="project" value="TreeGrafter"/>
</dbReference>
<accession>A0AAW0STB9</accession>
<dbReference type="GO" id="GO:0031902">
    <property type="term" value="C:late endosome membrane"/>
    <property type="evidence" value="ECO:0007669"/>
    <property type="project" value="TreeGrafter"/>
</dbReference>
<dbReference type="GO" id="GO:0005789">
    <property type="term" value="C:endoplasmic reticulum membrane"/>
    <property type="evidence" value="ECO:0007669"/>
    <property type="project" value="TreeGrafter"/>
</dbReference>
<name>A0AAW0STB9_SCYPA</name>
<evidence type="ECO:0000313" key="2">
    <source>
        <dbReference type="EMBL" id="KAK8378605.1"/>
    </source>
</evidence>